<proteinExistence type="predicted"/>
<dbReference type="AlphaFoldDB" id="A0A3M7SYE7"/>
<evidence type="ECO:0000313" key="2">
    <source>
        <dbReference type="Proteomes" id="UP000276133"/>
    </source>
</evidence>
<gene>
    <name evidence="1" type="ORF">BpHYR1_044964</name>
</gene>
<dbReference type="Proteomes" id="UP000276133">
    <property type="component" value="Unassembled WGS sequence"/>
</dbReference>
<accession>A0A3M7SYE7</accession>
<comment type="caution">
    <text evidence="1">The sequence shown here is derived from an EMBL/GenBank/DDBJ whole genome shotgun (WGS) entry which is preliminary data.</text>
</comment>
<name>A0A3M7SYE7_BRAPC</name>
<reference evidence="1 2" key="1">
    <citation type="journal article" date="2018" name="Sci. Rep.">
        <title>Genomic signatures of local adaptation to the degree of environmental predictability in rotifers.</title>
        <authorList>
            <person name="Franch-Gras L."/>
            <person name="Hahn C."/>
            <person name="Garcia-Roger E.M."/>
            <person name="Carmona M.J."/>
            <person name="Serra M."/>
            <person name="Gomez A."/>
        </authorList>
    </citation>
    <scope>NUCLEOTIDE SEQUENCE [LARGE SCALE GENOMIC DNA]</scope>
    <source>
        <strain evidence="1">HYR1</strain>
    </source>
</reference>
<evidence type="ECO:0000313" key="1">
    <source>
        <dbReference type="EMBL" id="RNA40804.1"/>
    </source>
</evidence>
<dbReference type="EMBL" id="REGN01000589">
    <property type="protein sequence ID" value="RNA40804.1"/>
    <property type="molecule type" value="Genomic_DNA"/>
</dbReference>
<sequence>MLKKVAAIQLSYDAERQTINRTQKANLPDYPPEPKVLSEKDIPDFLKITLPGIDDKTSCGNEDRFLCFSTDENIKLLENAHIFADGTFDICQRPFK</sequence>
<protein>
    <submittedName>
        <fullName evidence="1">Uncharacterized protein</fullName>
    </submittedName>
</protein>
<organism evidence="1 2">
    <name type="scientific">Brachionus plicatilis</name>
    <name type="common">Marine rotifer</name>
    <name type="synonym">Brachionus muelleri</name>
    <dbReference type="NCBI Taxonomy" id="10195"/>
    <lineage>
        <taxon>Eukaryota</taxon>
        <taxon>Metazoa</taxon>
        <taxon>Spiralia</taxon>
        <taxon>Gnathifera</taxon>
        <taxon>Rotifera</taxon>
        <taxon>Eurotatoria</taxon>
        <taxon>Monogononta</taxon>
        <taxon>Pseudotrocha</taxon>
        <taxon>Ploima</taxon>
        <taxon>Brachionidae</taxon>
        <taxon>Brachionus</taxon>
    </lineage>
</organism>
<keyword evidence="2" id="KW-1185">Reference proteome</keyword>